<keyword evidence="3" id="KW-1185">Reference proteome</keyword>
<proteinExistence type="predicted"/>
<feature type="compositionally biased region" description="Basic and acidic residues" evidence="1">
    <location>
        <begin position="27"/>
        <end position="38"/>
    </location>
</feature>
<evidence type="ECO:0008006" key="4">
    <source>
        <dbReference type="Google" id="ProtNLM"/>
    </source>
</evidence>
<dbReference type="Proteomes" id="UP001458880">
    <property type="component" value="Unassembled WGS sequence"/>
</dbReference>
<dbReference type="AlphaFoldDB" id="A0AAW1JKR2"/>
<feature type="compositionally biased region" description="Acidic residues" evidence="1">
    <location>
        <begin position="8"/>
        <end position="26"/>
    </location>
</feature>
<organism evidence="2 3">
    <name type="scientific">Popillia japonica</name>
    <name type="common">Japanese beetle</name>
    <dbReference type="NCBI Taxonomy" id="7064"/>
    <lineage>
        <taxon>Eukaryota</taxon>
        <taxon>Metazoa</taxon>
        <taxon>Ecdysozoa</taxon>
        <taxon>Arthropoda</taxon>
        <taxon>Hexapoda</taxon>
        <taxon>Insecta</taxon>
        <taxon>Pterygota</taxon>
        <taxon>Neoptera</taxon>
        <taxon>Endopterygota</taxon>
        <taxon>Coleoptera</taxon>
        <taxon>Polyphaga</taxon>
        <taxon>Scarabaeiformia</taxon>
        <taxon>Scarabaeidae</taxon>
        <taxon>Rutelinae</taxon>
        <taxon>Popillia</taxon>
    </lineage>
</organism>
<accession>A0AAW1JKR2</accession>
<comment type="caution">
    <text evidence="2">The sequence shown here is derived from an EMBL/GenBank/DDBJ whole genome shotgun (WGS) entry which is preliminary data.</text>
</comment>
<name>A0AAW1JKR2_POPJA</name>
<evidence type="ECO:0000256" key="1">
    <source>
        <dbReference type="SAM" id="MobiDB-lite"/>
    </source>
</evidence>
<reference evidence="2 3" key="1">
    <citation type="journal article" date="2024" name="BMC Genomics">
        <title>De novo assembly and annotation of Popillia japonica's genome with initial clues to its potential as an invasive pest.</title>
        <authorList>
            <person name="Cucini C."/>
            <person name="Boschi S."/>
            <person name="Funari R."/>
            <person name="Cardaioli E."/>
            <person name="Iannotti N."/>
            <person name="Marturano G."/>
            <person name="Paoli F."/>
            <person name="Bruttini M."/>
            <person name="Carapelli A."/>
            <person name="Frati F."/>
            <person name="Nardi F."/>
        </authorList>
    </citation>
    <scope>NUCLEOTIDE SEQUENCE [LARGE SCALE GENOMIC DNA]</scope>
    <source>
        <strain evidence="2">DMR45628</strain>
    </source>
</reference>
<evidence type="ECO:0000313" key="3">
    <source>
        <dbReference type="Proteomes" id="UP001458880"/>
    </source>
</evidence>
<evidence type="ECO:0000313" key="2">
    <source>
        <dbReference type="EMBL" id="KAK9704467.1"/>
    </source>
</evidence>
<protein>
    <recommendedName>
        <fullName evidence="4">PiggyBac transposable element-derived protein domain-containing protein</fullName>
    </recommendedName>
</protein>
<sequence length="127" mass="15049">MEFRPDDNPESEESNDDNNDDLTTEEGNEHLTEQHKRDNRVAWMKGTFQIVERVWEPETEDYVIEPHYPVHSFLRYVPENLFEDMAMYTNMYAIQNGMHLRPTSKSEIQTLIAHIISQNSNVLRSSY</sequence>
<gene>
    <name evidence="2" type="ORF">QE152_g27838</name>
</gene>
<dbReference type="EMBL" id="JASPKY010000349">
    <property type="protein sequence ID" value="KAK9704467.1"/>
    <property type="molecule type" value="Genomic_DNA"/>
</dbReference>
<feature type="region of interest" description="Disordered" evidence="1">
    <location>
        <begin position="1"/>
        <end position="38"/>
    </location>
</feature>